<evidence type="ECO:0000313" key="2">
    <source>
        <dbReference type="EMBL" id="KAG0658242.1"/>
    </source>
</evidence>
<protein>
    <submittedName>
        <fullName evidence="2">Uncharacterized protein</fullName>
    </submittedName>
</protein>
<dbReference type="PANTHER" id="PTHR41807:SF1">
    <property type="entry name" value="GLUTATHIONE TRANSFERASE 3"/>
    <property type="match status" value="1"/>
</dbReference>
<reference evidence="2 3" key="1">
    <citation type="submission" date="2020-11" db="EMBL/GenBank/DDBJ databases">
        <title>Kefir isolates.</title>
        <authorList>
            <person name="Marcisauskas S."/>
            <person name="Kim Y."/>
            <person name="Blasche S."/>
        </authorList>
    </citation>
    <scope>NUCLEOTIDE SEQUENCE [LARGE SCALE GENOMIC DNA]</scope>
    <source>
        <strain evidence="2 3">OG2</strain>
    </source>
</reference>
<dbReference type="InterPro" id="IPR038872">
    <property type="entry name" value="Put_GTT3"/>
</dbReference>
<feature type="transmembrane region" description="Helical" evidence="1">
    <location>
        <begin position="198"/>
        <end position="222"/>
    </location>
</feature>
<dbReference type="PANTHER" id="PTHR41807">
    <property type="entry name" value="GLUTATHIONE TRANSFERASE 3"/>
    <property type="match status" value="1"/>
</dbReference>
<evidence type="ECO:0000256" key="1">
    <source>
        <dbReference type="SAM" id="Phobius"/>
    </source>
</evidence>
<dbReference type="EMBL" id="PUHR01000217">
    <property type="protein sequence ID" value="KAG0658242.1"/>
    <property type="molecule type" value="Genomic_DNA"/>
</dbReference>
<proteinExistence type="predicted"/>
<dbReference type="GO" id="GO:0016020">
    <property type="term" value="C:membrane"/>
    <property type="evidence" value="ECO:0007669"/>
    <property type="project" value="TreeGrafter"/>
</dbReference>
<sequence length="311" mass="36224">MSKPVSPVKENNVDMTINGYKSSSDFERYNFNRWLKADLIDLSDKLKLDHVPSSAKKYEIIEKIEEDLYKRKEPLDTVIDFPELKDFFDNLIEEGYYNNGDLVTAPIIKETKVTDSPSEDNDTNYNKLNFKDDINDDNNSFKFNLQEKFCDIIESTKQINENVQDFFSSLITITIIFQIIEAILLIQDFFQNKRNNDYNLIVLLTVWGITYVGLPILFAYYFNFIRYDLMIEIDPMMLNITKGLIFLLLQHSHLQTLDTNHIIDHFNSNSSTVHKICDCFFMKYLGILSSILGNVPFIFSIVGALITLYVL</sequence>
<name>A0A9P7B4J1_MAUEX</name>
<keyword evidence="1" id="KW-0812">Transmembrane</keyword>
<keyword evidence="3" id="KW-1185">Reference proteome</keyword>
<keyword evidence="1" id="KW-0472">Membrane</keyword>
<organism evidence="2 3">
    <name type="scientific">Maudiozyma exigua</name>
    <name type="common">Yeast</name>
    <name type="synonym">Kazachstania exigua</name>
    <dbReference type="NCBI Taxonomy" id="34358"/>
    <lineage>
        <taxon>Eukaryota</taxon>
        <taxon>Fungi</taxon>
        <taxon>Dikarya</taxon>
        <taxon>Ascomycota</taxon>
        <taxon>Saccharomycotina</taxon>
        <taxon>Saccharomycetes</taxon>
        <taxon>Saccharomycetales</taxon>
        <taxon>Saccharomycetaceae</taxon>
        <taxon>Maudiozyma</taxon>
    </lineage>
</organism>
<feature type="transmembrane region" description="Helical" evidence="1">
    <location>
        <begin position="291"/>
        <end position="310"/>
    </location>
</feature>
<dbReference type="Proteomes" id="UP000750334">
    <property type="component" value="Unassembled WGS sequence"/>
</dbReference>
<feature type="transmembrane region" description="Helical" evidence="1">
    <location>
        <begin position="166"/>
        <end position="186"/>
    </location>
</feature>
<comment type="caution">
    <text evidence="2">The sequence shown here is derived from an EMBL/GenBank/DDBJ whole genome shotgun (WGS) entry which is preliminary data.</text>
</comment>
<keyword evidence="1" id="KW-1133">Transmembrane helix</keyword>
<dbReference type="AlphaFoldDB" id="A0A9P7B4J1"/>
<dbReference type="OrthoDB" id="4034134at2759"/>
<gene>
    <name evidence="2" type="ORF">C6P45_002223</name>
</gene>
<accession>A0A9P7B4J1</accession>
<evidence type="ECO:0000313" key="3">
    <source>
        <dbReference type="Proteomes" id="UP000750334"/>
    </source>
</evidence>